<organism evidence="1">
    <name type="scientific">Amphimedon queenslandica</name>
    <name type="common">Sponge</name>
    <dbReference type="NCBI Taxonomy" id="400682"/>
    <lineage>
        <taxon>Eukaryota</taxon>
        <taxon>Metazoa</taxon>
        <taxon>Porifera</taxon>
        <taxon>Demospongiae</taxon>
        <taxon>Heteroscleromorpha</taxon>
        <taxon>Haplosclerida</taxon>
        <taxon>Niphatidae</taxon>
        <taxon>Amphimedon</taxon>
    </lineage>
</organism>
<protein>
    <submittedName>
        <fullName evidence="1">Uncharacterized protein</fullName>
    </submittedName>
</protein>
<evidence type="ECO:0000313" key="1">
    <source>
        <dbReference type="EnsemblMetazoa" id="Aqu2.1.28365_001"/>
    </source>
</evidence>
<dbReference type="AlphaFoldDB" id="A0A1X7UK62"/>
<sequence length="345" mass="38541">MFTMSAFDPTLIILVNLYADEFSDRQDTRVYANGAMQVSIFVSVNYNGDTDEGILDQIKGHVQENVAIYSLDDGMSPLSSEWTKSTTSNEFNHDLDHSGDKSTLGVTSDIRVPLYFTVPFNSEGEHKWIAKMGESETNSNTPVTVNVLAFSVTGSDFTIEDRDSAGQSLLRVLRYTPNVFPESQKLVKCIDYKGIKFVGTSGNSWLSMVMSKKGHKAGFFLEHGNTKAHTVYNCRSYSSSEVEMRGYSGKPYHKTSCQAWEDPEDISSSSIDTAWGAGIVMIRIVNEYLGLYDGKNGNTWGKVNIQMNNFQLQDNFGNKVEIVMNWDCGDWYACWVVSSAKVLYS</sequence>
<dbReference type="EnsemblMetazoa" id="Aqu2.1.28365_001">
    <property type="protein sequence ID" value="Aqu2.1.28365_001"/>
    <property type="gene ID" value="Aqu2.1.28365"/>
</dbReference>
<proteinExistence type="predicted"/>
<name>A0A1X7UK62_AMPQE</name>
<accession>A0A1X7UK62</accession>
<dbReference type="InParanoid" id="A0A1X7UK62"/>
<reference evidence="1" key="1">
    <citation type="submission" date="2017-05" db="UniProtKB">
        <authorList>
            <consortium name="EnsemblMetazoa"/>
        </authorList>
    </citation>
    <scope>IDENTIFICATION</scope>
</reference>